<keyword evidence="3" id="KW-0687">Ribonucleoprotein</keyword>
<dbReference type="GO" id="GO:0005840">
    <property type="term" value="C:ribosome"/>
    <property type="evidence" value="ECO:0007669"/>
    <property type="project" value="UniProtKB-KW"/>
</dbReference>
<protein>
    <submittedName>
        <fullName evidence="4">Ribosomal protein S11</fullName>
    </submittedName>
</protein>
<keyword evidence="2 4" id="KW-0689">Ribosomal protein</keyword>
<dbReference type="InterPro" id="IPR001971">
    <property type="entry name" value="Ribosomal_uS11"/>
</dbReference>
<dbReference type="EMBL" id="AB854048">
    <property type="protein sequence ID" value="BAO51960.1"/>
    <property type="molecule type" value="Genomic_DNA"/>
</dbReference>
<dbReference type="GO" id="GO:0006412">
    <property type="term" value="P:translation"/>
    <property type="evidence" value="ECO:0007669"/>
    <property type="project" value="InterPro"/>
</dbReference>
<accession>W8VJV2</accession>
<dbReference type="GeneID" id="18490797"/>
<dbReference type="GO" id="GO:1990904">
    <property type="term" value="C:ribonucleoprotein complex"/>
    <property type="evidence" value="ECO:0007669"/>
    <property type="project" value="UniProtKB-KW"/>
</dbReference>
<proteinExistence type="inferred from homology"/>
<dbReference type="RefSeq" id="YP_009004118.1">
    <property type="nucleotide sequence ID" value="NC_023545.1"/>
</dbReference>
<reference evidence="4" key="1">
    <citation type="journal article" date="2014" name="Genome Biol. Evol.">
        <title>Gene Content Evolution in Discobid Mitochondria Deduced from the Phylogenetic Position and Complete Mitochondrial Genome of Tsukubamonas globosa.</title>
        <authorList>
            <person name="Kamikawa R."/>
            <person name="Kolisko M."/>
            <person name="Nishimura Y."/>
            <person name="Yabuki A."/>
            <person name="Brown M.W."/>
            <person name="Ishikawa S.A."/>
            <person name="Ishida K."/>
            <person name="Roger A.J."/>
            <person name="Hashimoto T."/>
            <person name="Inagaki Y."/>
        </authorList>
    </citation>
    <scope>NUCLEOTIDE SEQUENCE</scope>
</reference>
<dbReference type="Pfam" id="PF00411">
    <property type="entry name" value="Ribosomal_S11"/>
    <property type="match status" value="1"/>
</dbReference>
<dbReference type="HAMAP" id="MF_01310">
    <property type="entry name" value="Ribosomal_uS11"/>
    <property type="match status" value="1"/>
</dbReference>
<dbReference type="AlphaFoldDB" id="W8VJV2"/>
<dbReference type="SUPFAM" id="SSF53137">
    <property type="entry name" value="Translational machinery components"/>
    <property type="match status" value="1"/>
</dbReference>
<dbReference type="PANTHER" id="PTHR11759">
    <property type="entry name" value="40S RIBOSOMAL PROTEIN S14/30S RIBOSOMAL PROTEIN S11"/>
    <property type="match status" value="1"/>
</dbReference>
<evidence type="ECO:0000256" key="2">
    <source>
        <dbReference type="ARBA" id="ARBA00022980"/>
    </source>
</evidence>
<comment type="similarity">
    <text evidence="1">Belongs to the universal ribosomal protein uS11 family.</text>
</comment>
<gene>
    <name evidence="4" type="primary">rps11</name>
</gene>
<evidence type="ECO:0000256" key="3">
    <source>
        <dbReference type="ARBA" id="ARBA00023274"/>
    </source>
</evidence>
<geneLocation type="mitochondrion" evidence="4"/>
<keyword evidence="4" id="KW-0496">Mitochondrion</keyword>
<organism evidence="4">
    <name type="scientific">Tsukubamonas globosa</name>
    <dbReference type="NCBI Taxonomy" id="875863"/>
    <lineage>
        <taxon>Eukaryota</taxon>
        <taxon>Discoba</taxon>
        <taxon>Tsukubamonadida</taxon>
        <taxon>Tsukubamonadidae</taxon>
        <taxon>Tsukubamonas</taxon>
    </lineage>
</organism>
<sequence length="246" mass="28946">MIAQTKFTATNDVRFVTFGKQTLSLPKVRHSLESNNQIKNGRSVQKHTSTLTKNKYKNSKHTSVKYKKKRKLSKFLQFRTKLVKIKQRALATLRGRKLRRFFRRMYARIHYKLYISKIEIPTLYVTATYRNIFCTLADVNNNVVFSVSVGGIKEKNKNGKFITDSSYKKANRKKIYPALKLGEYVNLLLLQKKIKYIHLVVKGNNKGRGRKHLIRGLQKRRIFFVSYKDNSKIPYNGCRLPKKRRL</sequence>
<dbReference type="InterPro" id="IPR036967">
    <property type="entry name" value="Ribosomal_uS11_sf"/>
</dbReference>
<evidence type="ECO:0000256" key="1">
    <source>
        <dbReference type="ARBA" id="ARBA00006194"/>
    </source>
</evidence>
<name>W8VJV2_9EUKA</name>
<dbReference type="Gene3D" id="3.30.420.80">
    <property type="entry name" value="Ribosomal protein S11"/>
    <property type="match status" value="1"/>
</dbReference>
<evidence type="ECO:0000313" key="4">
    <source>
        <dbReference type="EMBL" id="BAO51960.1"/>
    </source>
</evidence>
<dbReference type="GO" id="GO:0003735">
    <property type="term" value="F:structural constituent of ribosome"/>
    <property type="evidence" value="ECO:0007669"/>
    <property type="project" value="InterPro"/>
</dbReference>